<dbReference type="RefSeq" id="WP_338364927.1">
    <property type="nucleotide sequence ID" value="NZ_CAWVOK010000034.1"/>
</dbReference>
<dbReference type="Proteomes" id="UP001314181">
    <property type="component" value="Unassembled WGS sequence"/>
</dbReference>
<dbReference type="InterPro" id="IPR009061">
    <property type="entry name" value="DNA-bd_dom_put_sf"/>
</dbReference>
<evidence type="ECO:0000259" key="1">
    <source>
        <dbReference type="Pfam" id="PF13411"/>
    </source>
</evidence>
<dbReference type="Gene3D" id="1.10.1660.10">
    <property type="match status" value="1"/>
</dbReference>
<sequence>MVKIKEKMFYTIGEVEQITEIKQHVIRSWEKKIPSLAPMRHNNRRLYSKKILQILQNAKDMIKNHGYKVSSIEMALNKNLQEKSSIAAIDSTINDLRQILENIESAISKLEELE</sequence>
<protein>
    <submittedName>
        <fullName evidence="2">MerR family transcriptional regulator</fullName>
    </submittedName>
</protein>
<dbReference type="EMBL" id="CAWVOK010000034">
    <property type="protein sequence ID" value="CAK8163581.1"/>
    <property type="molecule type" value="Genomic_DNA"/>
</dbReference>
<keyword evidence="3" id="KW-1185">Reference proteome</keyword>
<proteinExistence type="predicted"/>
<gene>
    <name evidence="2" type="ORF">CAXC1_80039</name>
</gene>
<accession>A0ABP0EX19</accession>
<dbReference type="Pfam" id="PF13411">
    <property type="entry name" value="MerR_1"/>
    <property type="match status" value="1"/>
</dbReference>
<evidence type="ECO:0000313" key="3">
    <source>
        <dbReference type="Proteomes" id="UP001314181"/>
    </source>
</evidence>
<dbReference type="SUPFAM" id="SSF46955">
    <property type="entry name" value="Putative DNA-binding domain"/>
    <property type="match status" value="1"/>
</dbReference>
<feature type="domain" description="HTH merR-type" evidence="1">
    <location>
        <begin position="10"/>
        <end position="77"/>
    </location>
</feature>
<comment type="caution">
    <text evidence="2">The sequence shown here is derived from an EMBL/GenBank/DDBJ whole genome shotgun (WGS) entry which is preliminary data.</text>
</comment>
<name>A0ABP0EX19_9RICK</name>
<dbReference type="InterPro" id="IPR000551">
    <property type="entry name" value="MerR-type_HTH_dom"/>
</dbReference>
<reference evidence="2 3" key="1">
    <citation type="submission" date="2024-01" db="EMBL/GenBank/DDBJ databases">
        <authorList>
            <person name="Kunselman E."/>
        </authorList>
    </citation>
    <scope>NUCLEOTIDE SEQUENCE [LARGE SCALE GENOMIC DNA]</scope>
    <source>
        <strain evidence="2">2 abalone samples</strain>
    </source>
</reference>
<organism evidence="2 3">
    <name type="scientific">Candidatus Xenohaliotis californiensis</name>
    <dbReference type="NCBI Taxonomy" id="84677"/>
    <lineage>
        <taxon>Bacteria</taxon>
        <taxon>Pseudomonadati</taxon>
        <taxon>Pseudomonadota</taxon>
        <taxon>Alphaproteobacteria</taxon>
        <taxon>Rickettsiales</taxon>
        <taxon>Anaplasmataceae</taxon>
        <taxon>Candidatus Xenohaliotis</taxon>
    </lineage>
</organism>
<evidence type="ECO:0000313" key="2">
    <source>
        <dbReference type="EMBL" id="CAK8163581.1"/>
    </source>
</evidence>